<reference evidence="1" key="1">
    <citation type="submission" date="2017-05" db="UniProtKB">
        <authorList>
            <consortium name="EnsemblMetazoa"/>
        </authorList>
    </citation>
    <scope>IDENTIFICATION</scope>
</reference>
<dbReference type="EnsemblMetazoa" id="Aqu2.1.40516_001">
    <property type="protein sequence ID" value="Aqu2.1.40516_001"/>
    <property type="gene ID" value="Aqu2.1.40516"/>
</dbReference>
<dbReference type="AlphaFoldDB" id="A0A1X7VJI6"/>
<name>A0A1X7VJI6_AMPQE</name>
<dbReference type="InParanoid" id="A0A1X7VJI6"/>
<accession>A0A1X7VJI6</accession>
<proteinExistence type="predicted"/>
<evidence type="ECO:0000313" key="1">
    <source>
        <dbReference type="EnsemblMetazoa" id="Aqu2.1.40516_001"/>
    </source>
</evidence>
<organism evidence="1">
    <name type="scientific">Amphimedon queenslandica</name>
    <name type="common">Sponge</name>
    <dbReference type="NCBI Taxonomy" id="400682"/>
    <lineage>
        <taxon>Eukaryota</taxon>
        <taxon>Metazoa</taxon>
        <taxon>Porifera</taxon>
        <taxon>Demospongiae</taxon>
        <taxon>Heteroscleromorpha</taxon>
        <taxon>Haplosclerida</taxon>
        <taxon>Niphatidae</taxon>
        <taxon>Amphimedon</taxon>
    </lineage>
</organism>
<sequence>MATLLESPGLLIKDCFFSVSTVNKGEFMASINSSFGSGGMICTLSDLDLGNFVIQKVTEFMMRPNCTILASVSNIGGLNSDPPVWILNSDLHLNDCGLEIDAKRRLYYINISQIEKG</sequence>
<protein>
    <submittedName>
        <fullName evidence="1">Uncharacterized protein</fullName>
    </submittedName>
</protein>